<proteinExistence type="predicted"/>
<dbReference type="Proteomes" id="UP000289708">
    <property type="component" value="Unassembled WGS sequence"/>
</dbReference>
<organism evidence="1 2">
    <name type="scientific">Hansschlegelia zhihuaiae</name>
    <dbReference type="NCBI Taxonomy" id="405005"/>
    <lineage>
        <taxon>Bacteria</taxon>
        <taxon>Pseudomonadati</taxon>
        <taxon>Pseudomonadota</taxon>
        <taxon>Alphaproteobacteria</taxon>
        <taxon>Hyphomicrobiales</taxon>
        <taxon>Methylopilaceae</taxon>
        <taxon>Hansschlegelia</taxon>
    </lineage>
</organism>
<comment type="caution">
    <text evidence="1">The sequence shown here is derived from an EMBL/GenBank/DDBJ whole genome shotgun (WGS) entry which is preliminary data.</text>
</comment>
<sequence>MDKIVLAGRAVLARGSGTLNVKLVAEELGVTYGSISEKLRRADTTLEQELAKIFMAAILKPHAPGDKWEDRLKDLFATALSTASSAPELARMIIPMVAQGPLIEPQFADRLLYTLRDSGLGSQYCAAGYDIVLAGLCGMLTVSFPEWRGDPAAWSKGLKADLEALEQDRWPSIHYARSQLAARAADKATLVDGQPSAEAAAFAAMIAGMVIAEIKRLHLKTNL</sequence>
<accession>A0A4Q0M2S5</accession>
<dbReference type="Gene3D" id="1.10.357.10">
    <property type="entry name" value="Tetracycline Repressor, domain 2"/>
    <property type="match status" value="1"/>
</dbReference>
<reference evidence="1 2" key="1">
    <citation type="submission" date="2018-12" db="EMBL/GenBank/DDBJ databases">
        <title>bacterium Hansschlegelia zhihuaiae S113.</title>
        <authorList>
            <person name="He J."/>
        </authorList>
    </citation>
    <scope>NUCLEOTIDE SEQUENCE [LARGE SCALE GENOMIC DNA]</scope>
    <source>
        <strain evidence="1 2">S 113</strain>
    </source>
</reference>
<gene>
    <name evidence="1" type="ORF">EK403_21585</name>
</gene>
<name>A0A4Q0M2S5_9HYPH</name>
<evidence type="ECO:0000313" key="2">
    <source>
        <dbReference type="Proteomes" id="UP000289708"/>
    </source>
</evidence>
<dbReference type="InterPro" id="IPR036271">
    <property type="entry name" value="Tet_transcr_reg_TetR-rel_C_sf"/>
</dbReference>
<evidence type="ECO:0008006" key="3">
    <source>
        <dbReference type="Google" id="ProtNLM"/>
    </source>
</evidence>
<dbReference type="SUPFAM" id="SSF48498">
    <property type="entry name" value="Tetracyclin repressor-like, C-terminal domain"/>
    <property type="match status" value="1"/>
</dbReference>
<keyword evidence="2" id="KW-1185">Reference proteome</keyword>
<dbReference type="AlphaFoldDB" id="A0A4Q0M2S5"/>
<dbReference type="OrthoDB" id="9842405at2"/>
<dbReference type="EMBL" id="RYFI01000036">
    <property type="protein sequence ID" value="RXF67201.1"/>
    <property type="molecule type" value="Genomic_DNA"/>
</dbReference>
<evidence type="ECO:0000313" key="1">
    <source>
        <dbReference type="EMBL" id="RXF67201.1"/>
    </source>
</evidence>
<protein>
    <recommendedName>
        <fullName evidence="3">TetR/AcrR family transcriptional regulator</fullName>
    </recommendedName>
</protein>
<dbReference type="RefSeq" id="WP_128779520.1">
    <property type="nucleotide sequence ID" value="NZ_RYFI01000036.1"/>
</dbReference>